<dbReference type="GO" id="GO:0005737">
    <property type="term" value="C:cytoplasm"/>
    <property type="evidence" value="ECO:0007669"/>
    <property type="project" value="TreeGrafter"/>
</dbReference>
<dbReference type="GO" id="GO:0004789">
    <property type="term" value="F:thiamine-phosphate diphosphorylase activity"/>
    <property type="evidence" value="ECO:0007669"/>
    <property type="project" value="UniProtKB-EC"/>
</dbReference>
<feature type="domain" description="Thiamine phosphate synthase/TenI" evidence="3">
    <location>
        <begin position="7"/>
        <end position="189"/>
    </location>
</feature>
<evidence type="ECO:0000256" key="1">
    <source>
        <dbReference type="ARBA" id="ARBA00004948"/>
    </source>
</evidence>
<protein>
    <submittedName>
        <fullName evidence="4">Thiamine-phosphate pyrophosphorylase</fullName>
        <ecNumber evidence="4">2.5.1.3</ecNumber>
    </submittedName>
</protein>
<organism evidence="4 5">
    <name type="scientific">Algoriphagus iocasae</name>
    <dbReference type="NCBI Taxonomy" id="1836499"/>
    <lineage>
        <taxon>Bacteria</taxon>
        <taxon>Pseudomonadati</taxon>
        <taxon>Bacteroidota</taxon>
        <taxon>Cytophagia</taxon>
        <taxon>Cytophagales</taxon>
        <taxon>Cyclobacteriaceae</taxon>
        <taxon>Algoriphagus</taxon>
    </lineage>
</organism>
<dbReference type="InterPro" id="IPR013785">
    <property type="entry name" value="Aldolase_TIM"/>
</dbReference>
<gene>
    <name evidence="4" type="ORF">FHS59_000948</name>
</gene>
<dbReference type="SUPFAM" id="SSF51391">
    <property type="entry name" value="Thiamin phosphate synthase"/>
    <property type="match status" value="1"/>
</dbReference>
<comment type="pathway">
    <text evidence="1">Cofactor biosynthesis; thiamine diphosphate biosynthesis.</text>
</comment>
<dbReference type="EMBL" id="JACIJO010000001">
    <property type="protein sequence ID" value="MBB6325333.1"/>
    <property type="molecule type" value="Genomic_DNA"/>
</dbReference>
<dbReference type="PANTHER" id="PTHR20857:SF23">
    <property type="entry name" value="THIAMINE BIOSYNTHETIC BIFUNCTIONAL ENZYME"/>
    <property type="match status" value="1"/>
</dbReference>
<dbReference type="GO" id="GO:0009228">
    <property type="term" value="P:thiamine biosynthetic process"/>
    <property type="evidence" value="ECO:0007669"/>
    <property type="project" value="UniProtKB-KW"/>
</dbReference>
<dbReference type="AlphaFoldDB" id="A0A841MEY1"/>
<evidence type="ECO:0000313" key="4">
    <source>
        <dbReference type="EMBL" id="MBB6325333.1"/>
    </source>
</evidence>
<keyword evidence="5" id="KW-1185">Reference proteome</keyword>
<keyword evidence="2" id="KW-0784">Thiamine biosynthesis</keyword>
<dbReference type="EC" id="2.5.1.3" evidence="4"/>
<dbReference type="InterPro" id="IPR036206">
    <property type="entry name" value="ThiamineP_synth_sf"/>
</dbReference>
<sequence length="209" mass="23735">MKKLKGIYLVIDPNQPWEALFDKTQQALKGGVQILQIWNHWKDGISESEKIRFCQEIKKLALPYDVAVLINEDWKFVEKSGLDGLHLDRKPDNWEEIKSALKGQLVGLTVGNQDELIVWAEEQHLSYISFCSVFPSSSVDSCEIVRPENIQNARSLTSLPIFLSGGIRPENLHQLDKLSFEGLAVISGILNSKDPELATKTYIDHLKMY</sequence>
<dbReference type="CDD" id="cd00564">
    <property type="entry name" value="TMP_TenI"/>
    <property type="match status" value="1"/>
</dbReference>
<proteinExistence type="predicted"/>
<evidence type="ECO:0000259" key="3">
    <source>
        <dbReference type="Pfam" id="PF02581"/>
    </source>
</evidence>
<accession>A0A841MEY1</accession>
<dbReference type="Pfam" id="PF02581">
    <property type="entry name" value="TMP-TENI"/>
    <property type="match status" value="1"/>
</dbReference>
<comment type="caution">
    <text evidence="4">The sequence shown here is derived from an EMBL/GenBank/DDBJ whole genome shotgun (WGS) entry which is preliminary data.</text>
</comment>
<evidence type="ECO:0000256" key="2">
    <source>
        <dbReference type="ARBA" id="ARBA00022977"/>
    </source>
</evidence>
<evidence type="ECO:0000313" key="5">
    <source>
        <dbReference type="Proteomes" id="UP000588604"/>
    </source>
</evidence>
<reference evidence="4 5" key="1">
    <citation type="submission" date="2020-08" db="EMBL/GenBank/DDBJ databases">
        <title>Genomic Encyclopedia of Type Strains, Phase IV (KMG-IV): sequencing the most valuable type-strain genomes for metagenomic binning, comparative biology and taxonomic classification.</title>
        <authorList>
            <person name="Goeker M."/>
        </authorList>
    </citation>
    <scope>NUCLEOTIDE SEQUENCE [LARGE SCALE GENOMIC DNA]</scope>
    <source>
        <strain evidence="4 5">DSM 102044</strain>
    </source>
</reference>
<dbReference type="Gene3D" id="3.20.20.70">
    <property type="entry name" value="Aldolase class I"/>
    <property type="match status" value="1"/>
</dbReference>
<dbReference type="InterPro" id="IPR022998">
    <property type="entry name" value="ThiamineP_synth_TenI"/>
</dbReference>
<dbReference type="RefSeq" id="WP_184493545.1">
    <property type="nucleotide sequence ID" value="NZ_JACIJO010000001.1"/>
</dbReference>
<keyword evidence="4" id="KW-0808">Transferase</keyword>
<name>A0A841MEY1_9BACT</name>
<dbReference type="PANTHER" id="PTHR20857">
    <property type="entry name" value="THIAMINE-PHOSPHATE PYROPHOSPHORYLASE"/>
    <property type="match status" value="1"/>
</dbReference>
<dbReference type="Proteomes" id="UP000588604">
    <property type="component" value="Unassembled WGS sequence"/>
</dbReference>